<dbReference type="AlphaFoldDB" id="A0A3G8ZEF4"/>
<dbReference type="EMBL" id="CP034160">
    <property type="protein sequence ID" value="AZI55573.1"/>
    <property type="molecule type" value="Genomic_DNA"/>
</dbReference>
<accession>A0A3G8ZEF4</accession>
<evidence type="ECO:0000313" key="2">
    <source>
        <dbReference type="EMBL" id="AZI55573.1"/>
    </source>
</evidence>
<protein>
    <submittedName>
        <fullName evidence="2">Uncharacterized protein</fullName>
    </submittedName>
</protein>
<feature type="signal peptide" evidence="1">
    <location>
        <begin position="1"/>
        <end position="28"/>
    </location>
</feature>
<evidence type="ECO:0000256" key="1">
    <source>
        <dbReference type="SAM" id="SignalP"/>
    </source>
</evidence>
<proteinExistence type="predicted"/>
<evidence type="ECO:0000313" key="3">
    <source>
        <dbReference type="Proteomes" id="UP000272316"/>
    </source>
</evidence>
<sequence length="139" mass="16032">MKTKTLQAHLVTTIMLLGFLFSGNFATAQEKNPATLYIYGAVNTRDDKGTVFSPVVSVNVENNTLNVRSRLATQFQDYLKNYVSGEMGIDVRVDVTLSGPVDNRQKVEIDRQNWIKRTRETYKYNIIHTHNNFYFTFKE</sequence>
<name>A0A3G8ZEF4_9FLAO</name>
<dbReference type="RefSeq" id="WP_124986587.1">
    <property type="nucleotide sequence ID" value="NZ_CP034160.1"/>
</dbReference>
<feature type="chain" id="PRO_5018231115" evidence="1">
    <location>
        <begin position="29"/>
        <end position="139"/>
    </location>
</feature>
<keyword evidence="1" id="KW-0732">Signal</keyword>
<organism evidence="2 3">
    <name type="scientific">Epilithonimonas vandammei</name>
    <dbReference type="NCBI Taxonomy" id="2487072"/>
    <lineage>
        <taxon>Bacteria</taxon>
        <taxon>Pseudomonadati</taxon>
        <taxon>Bacteroidota</taxon>
        <taxon>Flavobacteriia</taxon>
        <taxon>Flavobacteriales</taxon>
        <taxon>Weeksellaceae</taxon>
        <taxon>Chryseobacterium group</taxon>
        <taxon>Epilithonimonas</taxon>
    </lineage>
</organism>
<reference evidence="3" key="1">
    <citation type="submission" date="2018-11" db="EMBL/GenBank/DDBJ databases">
        <title>Proposal to divide the Flavobacteriaceae and reorganize its genera based on Amino Acid Identity values calculated from whole genome sequences.</title>
        <authorList>
            <person name="Nicholson A.C."/>
            <person name="Gulvik C.A."/>
            <person name="Whitney A.M."/>
            <person name="Sheth M."/>
            <person name="Batra D."/>
            <person name="Pryor J."/>
            <person name="Bernardet J.-F."/>
            <person name="Hugo C."/>
            <person name="Kampfer P."/>
            <person name="Newman J.D."/>
            <person name="McQuiston J.R."/>
        </authorList>
    </citation>
    <scope>NUCLEOTIDE SEQUENCE [LARGE SCALE GENOMIC DNA]</scope>
    <source>
        <strain evidence="3">H6466</strain>
    </source>
</reference>
<gene>
    <name evidence="2" type="ORF">EIB75_10070</name>
</gene>
<dbReference type="Proteomes" id="UP000272316">
    <property type="component" value="Chromosome"/>
</dbReference>
<dbReference type="KEGG" id="eva:EIB75_10070"/>